<organism evidence="2 3">
    <name type="scientific">Methanoplanus endosymbiosus</name>
    <dbReference type="NCBI Taxonomy" id="33865"/>
    <lineage>
        <taxon>Archaea</taxon>
        <taxon>Methanobacteriati</taxon>
        <taxon>Methanobacteriota</taxon>
        <taxon>Stenosarchaea group</taxon>
        <taxon>Methanomicrobia</taxon>
        <taxon>Methanomicrobiales</taxon>
        <taxon>Methanomicrobiaceae</taxon>
        <taxon>Methanoplanus</taxon>
    </lineage>
</organism>
<sequence>MKLPESIFYLCVYDIHRLKKAITFGHEVSKWSDEEKWEFYRDANLLSLFIIRMRQDPGFCRYVLDEIRKDEKLISSAIEYVHALKSEWCFNYSGLYKFSLKSSSDMVPNEVISEINNDEIEKFRFGYYYLRPFGDGILKKAINYSFINSKEDFENKKAATYLIRHESPGGDEFLLSAYDVGFSHTFKKKWINYSLQNIVRLYNYYPLNAVSSPFIEYNKNQRREDTGEKEPFDKKIAGHQGNIPFLKDLRKKINESFNCGFPENKWIYDSIWSESNPDSCTMEVNSRNLQDLAFSTHTLSILCELWFSQFNHDERCKLLNKSYPFRYDNDLLDDMPKALIDIAITDGNRQIVDTKPLYQYCVEHDLPVTLNFIESGLPDAQYFNDLYQEYCDCVLSGTFFERKYDDVLKRFDTPPSKIIRDFQFENKLQFAHQLNEISIKQKNDKKIGAYVGVFQYYTGDYDGAIQSFNESFSEYQLKPEYFQFLIYHALSYIALDSEKGLDIITDLCSSIKNNKLTDIEFLKIFGYELITLEKDPIQYLNPLCTHLFLDSSKNLQKIIGIYAELALFNDGRIWCDENISKLKDSYEKASLILAKGKLEFLEGKTEDALTAFSDAQNMAEEIYRHDMLINFIPPFPVNSAVNGSYVEIFSEKDLLGLPDLYAEDWSDQDTLLINETNALLEIKDFSGVRKSLNKLGKYGYVLNYSEIHRGEYSDVFETFIVVEDYLSQSHIQSDLIVNCDDAKTAFFTAETLQLKFTKEFDRSEEFDYSPVLTMIGKGVELLVNKLIMDPVKSEIGSKLRKTYSPNDLPFFINNWLDNNKRTMSSGQFAGYVLRDMHVPEKNFQLFTDALLLKYPLETLTEIGEVLNKIAYTRNSVSHGRIINQFELRSEWNSAVDLVNQLLKLLFNTLLSPDEILPLDSDVLTKLAEISIKKKQTSRARWLCNQAIKSDQLNINAYLLLGSLHKELKSEKAYSATLKKIKKYRPHSELLNLARDSFKKGNYSLAVEKYCQLTNSRIIKKDPNLISMINKERENAIIKLEAAKTELREVLIQVSNGTHIGFENNENLLRHFAILNYHTGNFKKAYNILLNLGIFEKEDLSRSSIYLKKRIFNHLLGEDYRYGYYLAELLPEVSHKFSEPKAS</sequence>
<dbReference type="KEGG" id="mend:L6E24_07475"/>
<proteinExistence type="predicted"/>
<dbReference type="AlphaFoldDB" id="A0A9E7PJR1"/>
<evidence type="ECO:0000256" key="1">
    <source>
        <dbReference type="SAM" id="Coils"/>
    </source>
</evidence>
<accession>A0A9E7PJR1</accession>
<evidence type="ECO:0000313" key="2">
    <source>
        <dbReference type="EMBL" id="UUX91223.1"/>
    </source>
</evidence>
<dbReference type="GeneID" id="74307529"/>
<gene>
    <name evidence="2" type="ORF">L6E24_07475</name>
</gene>
<reference evidence="2" key="1">
    <citation type="submission" date="2022-04" db="EMBL/GenBank/DDBJ databases">
        <title>Complete genome of Methanoplanus endosymbiosus DSM 3599.</title>
        <authorList>
            <person name="Chen S.-C."/>
            <person name="You Y.-T."/>
            <person name="Zhou Y.-Z."/>
            <person name="Lai M.-C."/>
        </authorList>
    </citation>
    <scope>NUCLEOTIDE SEQUENCE</scope>
    <source>
        <strain evidence="2">DSM 3599</strain>
    </source>
</reference>
<dbReference type="EMBL" id="CP096115">
    <property type="protein sequence ID" value="UUX91223.1"/>
    <property type="molecule type" value="Genomic_DNA"/>
</dbReference>
<evidence type="ECO:0000313" key="3">
    <source>
        <dbReference type="Proteomes" id="UP001060368"/>
    </source>
</evidence>
<dbReference type="RefSeq" id="WP_257741375.1">
    <property type="nucleotide sequence ID" value="NZ_CP096115.1"/>
</dbReference>
<dbReference type="Proteomes" id="UP001060368">
    <property type="component" value="Chromosome"/>
</dbReference>
<dbReference type="SUPFAM" id="SSF48452">
    <property type="entry name" value="TPR-like"/>
    <property type="match status" value="1"/>
</dbReference>
<dbReference type="InterPro" id="IPR011990">
    <property type="entry name" value="TPR-like_helical_dom_sf"/>
</dbReference>
<feature type="coiled-coil region" evidence="1">
    <location>
        <begin position="1025"/>
        <end position="1052"/>
    </location>
</feature>
<protein>
    <submittedName>
        <fullName evidence="2">Uncharacterized protein</fullName>
    </submittedName>
</protein>
<keyword evidence="3" id="KW-1185">Reference proteome</keyword>
<keyword evidence="1" id="KW-0175">Coiled coil</keyword>
<name>A0A9E7PJR1_9EURY</name>
<dbReference type="Gene3D" id="1.25.40.10">
    <property type="entry name" value="Tetratricopeptide repeat domain"/>
    <property type="match status" value="1"/>
</dbReference>